<sequence length="305" mass="34615">MLNNKGKVVQVINIKEYNEEVILHFGGEKQKINAYTLASTLVSIADAVKEANSVINPGYDVEVLVEAFGKGSFRAKVKTKYKDARNIFSKENLKAISLGVLASFIYEHTLAPDSDVKININSEEVVIEQGDKTIIIPRSTYEATKEVQKSKKFKNSISRISNSIEKDKSITSFGFTSSFEDEIPKIEIPRKGILLLSDPDDIAEPTREIEEAATLFIKRAILERSKRKWEFVWRGFKISAPVLDEHFYNDFFAHKVTIAPGDQLDVRLKIYQSKDEDTGIYSNDRYEVITVKRHIPHVTQDEAPL</sequence>
<dbReference type="HOGENOM" id="CLU_943128_0_0_6"/>
<dbReference type="AlphaFoldDB" id="A0A0F6TR60"/>
<evidence type="ECO:0000313" key="1">
    <source>
        <dbReference type="EMBL" id="AKE52424.1"/>
    </source>
</evidence>
<name>A0A0F6TR60_9GAMM</name>
<dbReference type="EMBL" id="CP010975">
    <property type="protein sequence ID" value="AKE52424.1"/>
    <property type="molecule type" value="Genomic_DNA"/>
</dbReference>
<accession>A0A0F6TR60</accession>
<reference evidence="1 2" key="1">
    <citation type="submission" date="2015-02" db="EMBL/GenBank/DDBJ databases">
        <title>Complete genome sequence of Kangiella geojedonensis strain YCS-5T.</title>
        <authorList>
            <person name="Kim K.M."/>
        </authorList>
    </citation>
    <scope>NUCLEOTIDE SEQUENCE [LARGE SCALE GENOMIC DNA]</scope>
    <source>
        <strain evidence="1 2">YCS-5</strain>
    </source>
</reference>
<protein>
    <submittedName>
        <fullName evidence="1">Uncharacterized protein</fullName>
    </submittedName>
</protein>
<dbReference type="KEGG" id="kge:TQ33_1477"/>
<proteinExistence type="predicted"/>
<gene>
    <name evidence="1" type="ORF">TQ33_1477</name>
</gene>
<keyword evidence="2" id="KW-1185">Reference proteome</keyword>
<evidence type="ECO:0000313" key="2">
    <source>
        <dbReference type="Proteomes" id="UP000034071"/>
    </source>
</evidence>
<organism evidence="1 2">
    <name type="scientific">Kangiella geojedonensis</name>
    <dbReference type="NCBI Taxonomy" id="914150"/>
    <lineage>
        <taxon>Bacteria</taxon>
        <taxon>Pseudomonadati</taxon>
        <taxon>Pseudomonadota</taxon>
        <taxon>Gammaproteobacteria</taxon>
        <taxon>Kangiellales</taxon>
        <taxon>Kangiellaceae</taxon>
        <taxon>Kangiella</taxon>
    </lineage>
</organism>
<dbReference type="Proteomes" id="UP000034071">
    <property type="component" value="Chromosome"/>
</dbReference>